<organism evidence="1 2">
    <name type="scientific">Roseofilum acuticapitatum BLCC-M154</name>
    <dbReference type="NCBI Taxonomy" id="3022444"/>
    <lineage>
        <taxon>Bacteria</taxon>
        <taxon>Bacillati</taxon>
        <taxon>Cyanobacteriota</taxon>
        <taxon>Cyanophyceae</taxon>
        <taxon>Desertifilales</taxon>
        <taxon>Desertifilaceae</taxon>
        <taxon>Roseofilum</taxon>
        <taxon>Roseofilum acuticapitatum</taxon>
    </lineage>
</organism>
<keyword evidence="2" id="KW-1185">Reference proteome</keyword>
<dbReference type="RefSeq" id="WP_283751776.1">
    <property type="nucleotide sequence ID" value="NZ_JAQOSP010000006.1"/>
</dbReference>
<dbReference type="EMBL" id="JAQOSP010000006">
    <property type="protein sequence ID" value="MDJ1168008.1"/>
    <property type="molecule type" value="Genomic_DNA"/>
</dbReference>
<proteinExistence type="predicted"/>
<protein>
    <submittedName>
        <fullName evidence="1">Uncharacterized protein</fullName>
    </submittedName>
</protein>
<gene>
    <name evidence="1" type="ORF">PMG71_01045</name>
</gene>
<dbReference type="Proteomes" id="UP001235303">
    <property type="component" value="Unassembled WGS sequence"/>
</dbReference>
<comment type="caution">
    <text evidence="1">The sequence shown here is derived from an EMBL/GenBank/DDBJ whole genome shotgun (WGS) entry which is preliminary data.</text>
</comment>
<reference evidence="1 2" key="1">
    <citation type="submission" date="2023-01" db="EMBL/GenBank/DDBJ databases">
        <title>Novel diversity within Roseofilum (Cyanobacteria; Desertifilaceae) from marine benthic mats with descriptions of four novel species.</title>
        <authorList>
            <person name="Wang Y."/>
            <person name="Berthold D.E."/>
            <person name="Hu J."/>
            <person name="Lefler F.W."/>
            <person name="Laughinghouse H.D. IV."/>
        </authorList>
    </citation>
    <scope>NUCLEOTIDE SEQUENCE [LARGE SCALE GENOMIC DNA]</scope>
    <source>
        <strain evidence="1 2">BLCC-M154</strain>
    </source>
</reference>
<evidence type="ECO:0000313" key="2">
    <source>
        <dbReference type="Proteomes" id="UP001235303"/>
    </source>
</evidence>
<evidence type="ECO:0000313" key="1">
    <source>
        <dbReference type="EMBL" id="MDJ1168008.1"/>
    </source>
</evidence>
<sequence>MLIMTRDRIQKLGLSLRPIRQNLLRFDQDRGILRFWYQGDEPYFDVFFDLQHQELIWFQFTLRGKCLTWHKDQGIETGFTEEGNINPERYPASKLIKPESQLDHSFIDLAHEILLTRSTEHPFNLALQIFQDDNY</sequence>
<name>A0ABT7API6_9CYAN</name>
<accession>A0ABT7API6</accession>